<reference evidence="7 8" key="1">
    <citation type="submission" date="2021-01" db="EMBL/GenBank/DDBJ databases">
        <title>Whole genome shotgun sequence of Actinoplanes couchii NBRC 106145.</title>
        <authorList>
            <person name="Komaki H."/>
            <person name="Tamura T."/>
        </authorList>
    </citation>
    <scope>NUCLEOTIDE SEQUENCE [LARGE SCALE GENOMIC DNA]</scope>
    <source>
        <strain evidence="7 8">NBRC 106145</strain>
    </source>
</reference>
<keyword evidence="8" id="KW-1185">Reference proteome</keyword>
<comment type="similarity">
    <text evidence="2">Belongs to the bacterial solute-binding protein 8 family.</text>
</comment>
<sequence length="334" mass="34706">MIKKFAGTAVALVATFALTACGGGTEAATTDSAASTAPAGPFEYKDALGKEIKLDKAPSVVVAQSSVAAALLDAGFEVKGAYGELKPDASGKLSYQAGSLDLSKITVVGSTYGEFDTEKYALMNPELLVDYTFDAKSLWYVPAAQSEKILGLAPAAAVPGNYETTDAAIETFVDLAGKLGADTGSAALATSKTEYTAALAAIGEAAKASGLKVAIMSPSTDSLYVADPLYLPEGNTLKKAGLDVVSPENPKKEVFAQLSWEQATQFNDADVILVDARTYEAGKADLAKVATWANLPAVKAGQVYNWYAAAPYSYKSYAQIYAELAGQLKAAKKL</sequence>
<keyword evidence="3" id="KW-0813">Transport</keyword>
<dbReference type="Gene3D" id="3.40.50.1980">
    <property type="entry name" value="Nitrogenase molybdenum iron protein domain"/>
    <property type="match status" value="2"/>
</dbReference>
<evidence type="ECO:0000256" key="3">
    <source>
        <dbReference type="ARBA" id="ARBA00022448"/>
    </source>
</evidence>
<evidence type="ECO:0000256" key="1">
    <source>
        <dbReference type="ARBA" id="ARBA00004196"/>
    </source>
</evidence>
<evidence type="ECO:0000256" key="4">
    <source>
        <dbReference type="ARBA" id="ARBA00022729"/>
    </source>
</evidence>
<accession>A0ABQ3X7V7</accession>
<dbReference type="PANTHER" id="PTHR30532:SF24">
    <property type="entry name" value="FERRIC ENTEROBACTIN-BINDING PERIPLASMIC PROTEIN FEPB"/>
    <property type="match status" value="1"/>
</dbReference>
<proteinExistence type="inferred from homology"/>
<dbReference type="EMBL" id="BOMG01000042">
    <property type="protein sequence ID" value="GID54582.1"/>
    <property type="molecule type" value="Genomic_DNA"/>
</dbReference>
<evidence type="ECO:0000256" key="5">
    <source>
        <dbReference type="SAM" id="SignalP"/>
    </source>
</evidence>
<comment type="subcellular location">
    <subcellularLocation>
        <location evidence="1">Cell envelope</location>
    </subcellularLocation>
</comment>
<feature type="signal peptide" evidence="5">
    <location>
        <begin position="1"/>
        <end position="19"/>
    </location>
</feature>
<organism evidence="7 8">
    <name type="scientific">Actinoplanes couchii</name>
    <dbReference type="NCBI Taxonomy" id="403638"/>
    <lineage>
        <taxon>Bacteria</taxon>
        <taxon>Bacillati</taxon>
        <taxon>Actinomycetota</taxon>
        <taxon>Actinomycetes</taxon>
        <taxon>Micromonosporales</taxon>
        <taxon>Micromonosporaceae</taxon>
        <taxon>Actinoplanes</taxon>
    </lineage>
</organism>
<dbReference type="PANTHER" id="PTHR30532">
    <property type="entry name" value="IRON III DICITRATE-BINDING PERIPLASMIC PROTEIN"/>
    <property type="match status" value="1"/>
</dbReference>
<comment type="caution">
    <text evidence="7">The sequence shown here is derived from an EMBL/GenBank/DDBJ whole genome shotgun (WGS) entry which is preliminary data.</text>
</comment>
<gene>
    <name evidence="7" type="ORF">Aco03nite_029860</name>
</gene>
<keyword evidence="4 5" id="KW-0732">Signal</keyword>
<dbReference type="Pfam" id="PF01497">
    <property type="entry name" value="Peripla_BP_2"/>
    <property type="match status" value="1"/>
</dbReference>
<evidence type="ECO:0000313" key="8">
    <source>
        <dbReference type="Proteomes" id="UP000612282"/>
    </source>
</evidence>
<dbReference type="PROSITE" id="PS51257">
    <property type="entry name" value="PROKAR_LIPOPROTEIN"/>
    <property type="match status" value="1"/>
</dbReference>
<feature type="chain" id="PRO_5045944903" evidence="5">
    <location>
        <begin position="20"/>
        <end position="334"/>
    </location>
</feature>
<dbReference type="RefSeq" id="WP_203795684.1">
    <property type="nucleotide sequence ID" value="NZ_BAAAQE010000036.1"/>
</dbReference>
<dbReference type="SUPFAM" id="SSF53807">
    <property type="entry name" value="Helical backbone' metal receptor"/>
    <property type="match status" value="1"/>
</dbReference>
<dbReference type="Proteomes" id="UP000612282">
    <property type="component" value="Unassembled WGS sequence"/>
</dbReference>
<evidence type="ECO:0000256" key="2">
    <source>
        <dbReference type="ARBA" id="ARBA00008814"/>
    </source>
</evidence>
<dbReference type="PROSITE" id="PS50983">
    <property type="entry name" value="FE_B12_PBP"/>
    <property type="match status" value="1"/>
</dbReference>
<protein>
    <submittedName>
        <fullName evidence="7">ABC transporter substrate-binding protein</fullName>
    </submittedName>
</protein>
<name>A0ABQ3X7V7_9ACTN</name>
<dbReference type="InterPro" id="IPR002491">
    <property type="entry name" value="ABC_transptr_periplasmic_BD"/>
</dbReference>
<feature type="domain" description="Fe/B12 periplasmic-binding" evidence="6">
    <location>
        <begin position="59"/>
        <end position="334"/>
    </location>
</feature>
<dbReference type="InterPro" id="IPR051313">
    <property type="entry name" value="Bact_iron-sidero_bind"/>
</dbReference>
<evidence type="ECO:0000313" key="7">
    <source>
        <dbReference type="EMBL" id="GID54582.1"/>
    </source>
</evidence>
<evidence type="ECO:0000259" key="6">
    <source>
        <dbReference type="PROSITE" id="PS50983"/>
    </source>
</evidence>